<gene>
    <name evidence="3" type="ORF">CF392_13375</name>
</gene>
<feature type="transmembrane region" description="Helical" evidence="2">
    <location>
        <begin position="7"/>
        <end position="25"/>
    </location>
</feature>
<keyword evidence="2" id="KW-0812">Transmembrane</keyword>
<name>A0A2A2I001_9GAMM</name>
<evidence type="ECO:0000256" key="2">
    <source>
        <dbReference type="SAM" id="Phobius"/>
    </source>
</evidence>
<protein>
    <submittedName>
        <fullName evidence="3">Uncharacterized protein</fullName>
    </submittedName>
</protein>
<feature type="coiled-coil region" evidence="1">
    <location>
        <begin position="169"/>
        <end position="210"/>
    </location>
</feature>
<evidence type="ECO:0000313" key="3">
    <source>
        <dbReference type="EMBL" id="PAV24977.1"/>
    </source>
</evidence>
<dbReference type="Proteomes" id="UP000218332">
    <property type="component" value="Unassembled WGS sequence"/>
</dbReference>
<keyword evidence="2" id="KW-1133">Transmembrane helix</keyword>
<evidence type="ECO:0000256" key="1">
    <source>
        <dbReference type="SAM" id="Coils"/>
    </source>
</evidence>
<keyword evidence="4" id="KW-1185">Reference proteome</keyword>
<comment type="caution">
    <text evidence="3">The sequence shown here is derived from an EMBL/GenBank/DDBJ whole genome shotgun (WGS) entry which is preliminary data.</text>
</comment>
<reference evidence="3 4" key="1">
    <citation type="submission" date="2017-07" db="EMBL/GenBank/DDBJ databases">
        <title>Tamlnaduibacter salinus (Mi-7) genome sequencing.</title>
        <authorList>
            <person name="Verma A."/>
            <person name="Krishnamurthi S."/>
        </authorList>
    </citation>
    <scope>NUCLEOTIDE SEQUENCE [LARGE SCALE GENOMIC DNA]</scope>
    <source>
        <strain evidence="3 4">Mi-7</strain>
    </source>
</reference>
<proteinExistence type="predicted"/>
<dbReference type="AlphaFoldDB" id="A0A2A2I001"/>
<dbReference type="EMBL" id="NMPM01000086">
    <property type="protein sequence ID" value="PAV24977.1"/>
    <property type="molecule type" value="Genomic_DNA"/>
</dbReference>
<organism evidence="3 4">
    <name type="scientific">Tamilnaduibacter salinus</name>
    <dbReference type="NCBI Taxonomy" id="1484056"/>
    <lineage>
        <taxon>Bacteria</taxon>
        <taxon>Pseudomonadati</taxon>
        <taxon>Pseudomonadota</taxon>
        <taxon>Gammaproteobacteria</taxon>
        <taxon>Pseudomonadales</taxon>
        <taxon>Marinobacteraceae</taxon>
        <taxon>Tamilnaduibacter</taxon>
    </lineage>
</organism>
<evidence type="ECO:0000313" key="4">
    <source>
        <dbReference type="Proteomes" id="UP000218332"/>
    </source>
</evidence>
<accession>A0A2A2I001</accession>
<sequence>MFSYVSQGLNIVLVFFVTLAMNWIVETLTVDSGYIRTGEIMSIGYDRFMPIEIENYKSSPINGIKVLMPLGLKAKEIASSKPIQIEQVNTTVSSNQFNLFEISEVNGQAITRILVPLKFEDSRCCQFLNTEELKLEVKNDDDVVNPVRSAFFEGAQTAVIYSVLMFFLAVWLKSKIEALKHEMESLSKKNESSTEQIDKLREDLTEIRKIYKRQRVFLLRRVSDYGKEVEFWRNTMRKILIAKGVDKNSTKNMLREISKALGTMSTHGNTSDEYEDFKALKEVIASIDESLGE</sequence>
<dbReference type="RefSeq" id="WP_095611957.1">
    <property type="nucleotide sequence ID" value="NZ_NMPM01000086.1"/>
</dbReference>
<keyword evidence="1" id="KW-0175">Coiled coil</keyword>
<keyword evidence="2" id="KW-0472">Membrane</keyword>
<feature type="transmembrane region" description="Helical" evidence="2">
    <location>
        <begin position="154"/>
        <end position="172"/>
    </location>
</feature>